<comment type="caution">
    <text evidence="2">The sequence shown here is derived from an EMBL/GenBank/DDBJ whole genome shotgun (WGS) entry which is preliminary data.</text>
</comment>
<feature type="region of interest" description="Disordered" evidence="1">
    <location>
        <begin position="30"/>
        <end position="139"/>
    </location>
</feature>
<dbReference type="Proteomes" id="UP000814243">
    <property type="component" value="Unassembled WGS sequence"/>
</dbReference>
<evidence type="ECO:0000313" key="2">
    <source>
        <dbReference type="EMBL" id="KAH9633090.1"/>
    </source>
</evidence>
<evidence type="ECO:0000313" key="3">
    <source>
        <dbReference type="Proteomes" id="UP000814243"/>
    </source>
</evidence>
<feature type="compositionally biased region" description="Acidic residues" evidence="1">
    <location>
        <begin position="115"/>
        <end position="126"/>
    </location>
</feature>
<proteinExistence type="predicted"/>
<sequence>MRAMDKRNMSRLPTEQRARLQELRSRKEVGHFLMPDAPPSKNRSSCTVPFGSGHPRSAAPRIPQNWELQKSDEFLNFSPGPSTSSTGPELSINEDDPEEEILQCEHSAVLNPGSDVEEEEEEEEEGGGLPASYPKEARC</sequence>
<evidence type="ECO:0000256" key="1">
    <source>
        <dbReference type="SAM" id="MobiDB-lite"/>
    </source>
</evidence>
<gene>
    <name evidence="2" type="ORF">HF086_003940</name>
</gene>
<organism evidence="2 3">
    <name type="scientific">Spodoptera exigua</name>
    <name type="common">Beet armyworm</name>
    <name type="synonym">Noctua fulgens</name>
    <dbReference type="NCBI Taxonomy" id="7107"/>
    <lineage>
        <taxon>Eukaryota</taxon>
        <taxon>Metazoa</taxon>
        <taxon>Ecdysozoa</taxon>
        <taxon>Arthropoda</taxon>
        <taxon>Hexapoda</taxon>
        <taxon>Insecta</taxon>
        <taxon>Pterygota</taxon>
        <taxon>Neoptera</taxon>
        <taxon>Endopterygota</taxon>
        <taxon>Lepidoptera</taxon>
        <taxon>Glossata</taxon>
        <taxon>Ditrysia</taxon>
        <taxon>Noctuoidea</taxon>
        <taxon>Noctuidae</taxon>
        <taxon>Amphipyrinae</taxon>
        <taxon>Spodoptera</taxon>
    </lineage>
</organism>
<feature type="compositionally biased region" description="Low complexity" evidence="1">
    <location>
        <begin position="78"/>
        <end position="88"/>
    </location>
</feature>
<name>A0A922MB35_SPOEX</name>
<feature type="compositionally biased region" description="Acidic residues" evidence="1">
    <location>
        <begin position="92"/>
        <end position="102"/>
    </location>
</feature>
<reference evidence="2" key="1">
    <citation type="journal article" date="2021" name="G3 (Bethesda)">
        <title>Genome and transcriptome analysis of the beet armyworm Spodoptera exigua reveals targets for pest control. .</title>
        <authorList>
            <person name="Simon S."/>
            <person name="Breeschoten T."/>
            <person name="Jansen H.J."/>
            <person name="Dirks R.P."/>
            <person name="Schranz M.E."/>
            <person name="Ros V.I.D."/>
        </authorList>
    </citation>
    <scope>NUCLEOTIDE SEQUENCE</scope>
    <source>
        <strain evidence="2">TB_SE_WUR_2020</strain>
    </source>
</reference>
<dbReference type="EMBL" id="JACEFF010000672">
    <property type="protein sequence ID" value="KAH9633090.1"/>
    <property type="molecule type" value="Genomic_DNA"/>
</dbReference>
<protein>
    <submittedName>
        <fullName evidence="2">Uncharacterized protein</fullName>
    </submittedName>
</protein>
<accession>A0A922MB35</accession>
<dbReference type="AlphaFoldDB" id="A0A922MB35"/>